<evidence type="ECO:0000256" key="1">
    <source>
        <dbReference type="ARBA" id="ARBA00004123"/>
    </source>
</evidence>
<evidence type="ECO:0000313" key="5">
    <source>
        <dbReference type="EMBL" id="CAK7356710.1"/>
    </source>
</evidence>
<dbReference type="InterPro" id="IPR033467">
    <property type="entry name" value="Tesmin/TSO1-like_CXC"/>
</dbReference>
<comment type="caution">
    <text evidence="5">The sequence shown here is derived from an EMBL/GenBank/DDBJ whole genome shotgun (WGS) entry which is preliminary data.</text>
</comment>
<protein>
    <recommendedName>
        <fullName evidence="4">CRC domain-containing protein</fullName>
    </recommendedName>
</protein>
<dbReference type="InterPro" id="IPR005172">
    <property type="entry name" value="CRC"/>
</dbReference>
<dbReference type="InterPro" id="IPR028307">
    <property type="entry name" value="Lin-54_fam"/>
</dbReference>
<comment type="similarity">
    <text evidence="2">Belongs to the lin-54 family.</text>
</comment>
<gene>
    <name evidence="5" type="ORF">DCAF_LOCUS26984</name>
</gene>
<evidence type="ECO:0000313" key="6">
    <source>
        <dbReference type="Proteomes" id="UP001314170"/>
    </source>
</evidence>
<reference evidence="5 6" key="1">
    <citation type="submission" date="2024-01" db="EMBL/GenBank/DDBJ databases">
        <authorList>
            <person name="Waweru B."/>
        </authorList>
    </citation>
    <scope>NUCLEOTIDE SEQUENCE [LARGE SCALE GENOMIC DNA]</scope>
</reference>
<dbReference type="GO" id="GO:0006355">
    <property type="term" value="P:regulation of DNA-templated transcription"/>
    <property type="evidence" value="ECO:0007669"/>
    <property type="project" value="TreeGrafter"/>
</dbReference>
<proteinExistence type="inferred from homology"/>
<dbReference type="EMBL" id="CAWUPB010001197">
    <property type="protein sequence ID" value="CAK7356710.1"/>
    <property type="molecule type" value="Genomic_DNA"/>
</dbReference>
<keyword evidence="6" id="KW-1185">Reference proteome</keyword>
<dbReference type="PANTHER" id="PTHR12446:SF64">
    <property type="entry name" value="TESMIN_TSO1-LIKE CXC DOMAIN-CONTAINING PROTEIN"/>
    <property type="match status" value="1"/>
</dbReference>
<dbReference type="AlphaFoldDB" id="A0AAV1SRQ5"/>
<dbReference type="GO" id="GO:0005634">
    <property type="term" value="C:nucleus"/>
    <property type="evidence" value="ECO:0007669"/>
    <property type="project" value="UniProtKB-SubCell"/>
</dbReference>
<comment type="subcellular location">
    <subcellularLocation>
        <location evidence="1">Nucleus</location>
    </subcellularLocation>
</comment>
<sequence>MGRYCECFASGSYCDECSCSDCHNNFENEDARREATECILERNPNAFKLKIIGSPCSPVNYGDAAKDVLLMAKHIKGCHCKRTGCLKKYCECFQANILCSEKCKCVNCKNLGGSELGMIVSWGNHSKTTAYIQQEKNAASSDAIVSSSHIFSQESRKRKFREPSDSNMRDTNIHEFTNHEVNPVGVYVSFPALPADRVCQTASSAALGSSKFTYRSLLADAIHPLDTRELCSLLVVVSDAAKFLADKNCKAEIKNVKEYQMACDLATQHEKECKKEPDVQQVPHNQFPGSQTDIAVTDNSRSCENGVQDAGPFSTEGDDLMCDENDKLFTRSASLDQNANNGCNEGVRMEQERLVLTCLRDCLGKLIAFGTIKATAVVGSNTLALATSKQDLKSD</sequence>
<accession>A0AAV1SRQ5</accession>
<dbReference type="SMART" id="SM01114">
    <property type="entry name" value="CXC"/>
    <property type="match status" value="2"/>
</dbReference>
<evidence type="ECO:0000256" key="2">
    <source>
        <dbReference type="ARBA" id="ARBA00007267"/>
    </source>
</evidence>
<keyword evidence="3" id="KW-0539">Nucleus</keyword>
<evidence type="ECO:0000256" key="3">
    <source>
        <dbReference type="ARBA" id="ARBA00023242"/>
    </source>
</evidence>
<feature type="domain" description="CRC" evidence="4">
    <location>
        <begin position="1"/>
        <end position="113"/>
    </location>
</feature>
<organism evidence="5 6">
    <name type="scientific">Dovyalis caffra</name>
    <dbReference type="NCBI Taxonomy" id="77055"/>
    <lineage>
        <taxon>Eukaryota</taxon>
        <taxon>Viridiplantae</taxon>
        <taxon>Streptophyta</taxon>
        <taxon>Embryophyta</taxon>
        <taxon>Tracheophyta</taxon>
        <taxon>Spermatophyta</taxon>
        <taxon>Magnoliopsida</taxon>
        <taxon>eudicotyledons</taxon>
        <taxon>Gunneridae</taxon>
        <taxon>Pentapetalae</taxon>
        <taxon>rosids</taxon>
        <taxon>fabids</taxon>
        <taxon>Malpighiales</taxon>
        <taxon>Salicaceae</taxon>
        <taxon>Flacourtieae</taxon>
        <taxon>Dovyalis</taxon>
    </lineage>
</organism>
<dbReference type="PROSITE" id="PS51634">
    <property type="entry name" value="CRC"/>
    <property type="match status" value="1"/>
</dbReference>
<dbReference type="PANTHER" id="PTHR12446">
    <property type="entry name" value="TESMIN/TSO1-RELATED"/>
    <property type="match status" value="1"/>
</dbReference>
<name>A0AAV1SRQ5_9ROSI</name>
<dbReference type="Pfam" id="PF03638">
    <property type="entry name" value="TCR"/>
    <property type="match status" value="2"/>
</dbReference>
<dbReference type="Proteomes" id="UP001314170">
    <property type="component" value="Unassembled WGS sequence"/>
</dbReference>
<evidence type="ECO:0000259" key="4">
    <source>
        <dbReference type="PROSITE" id="PS51634"/>
    </source>
</evidence>